<gene>
    <name evidence="1" type="ORF">CLV82_0274</name>
</gene>
<dbReference type="AlphaFoldDB" id="A0A4R6TPU1"/>
<dbReference type="Proteomes" id="UP000295468">
    <property type="component" value="Unassembled WGS sequence"/>
</dbReference>
<dbReference type="RefSeq" id="WP_133642508.1">
    <property type="nucleotide sequence ID" value="NZ_SNYI01000001.1"/>
</dbReference>
<comment type="caution">
    <text evidence="1">The sequence shown here is derived from an EMBL/GenBank/DDBJ whole genome shotgun (WGS) entry which is preliminary data.</text>
</comment>
<protein>
    <submittedName>
        <fullName evidence="1">Uncharacterized protein</fullName>
    </submittedName>
</protein>
<name>A0A4R6TPU1_9FLAO</name>
<proteinExistence type="predicted"/>
<dbReference type="EMBL" id="SNYI01000001">
    <property type="protein sequence ID" value="TDQ32446.1"/>
    <property type="molecule type" value="Genomic_DNA"/>
</dbReference>
<evidence type="ECO:0000313" key="2">
    <source>
        <dbReference type="Proteomes" id="UP000295468"/>
    </source>
</evidence>
<dbReference type="OrthoDB" id="8446601at2"/>
<keyword evidence="2" id="KW-1185">Reference proteome</keyword>
<organism evidence="1 2">
    <name type="scientific">Zeaxanthinibacter enoshimensis</name>
    <dbReference type="NCBI Taxonomy" id="392009"/>
    <lineage>
        <taxon>Bacteria</taxon>
        <taxon>Pseudomonadati</taxon>
        <taxon>Bacteroidota</taxon>
        <taxon>Flavobacteriia</taxon>
        <taxon>Flavobacteriales</taxon>
        <taxon>Flavobacteriaceae</taxon>
        <taxon>Zeaxanthinibacter</taxon>
    </lineage>
</organism>
<accession>A0A4R6TPU1</accession>
<evidence type="ECO:0000313" key="1">
    <source>
        <dbReference type="EMBL" id="TDQ32446.1"/>
    </source>
</evidence>
<sequence>MKKVGICRICGKYAKLTFEHVPPQSAFNSNPVFFQKSVHLHDKKSFLYGKKIRSNQGAGGYYLCKSCNNLTGSYYGDSYKKFAYMGMMALTHRILASKDITFEYALQPLNILKQILAMFMAIDTSDQLLNLEGLADFILDKDSRALPDSLRVFVYHTITKQVRNGWGMARTEKGFHHLGEITFPPFGVVYALDSEPTRNDFYEITDFKNFNFNQTVQARLSIPFLTPKTYIPGLYN</sequence>
<reference evidence="1 2" key="1">
    <citation type="submission" date="2019-03" db="EMBL/GenBank/DDBJ databases">
        <title>Genomic Encyclopedia of Archaeal and Bacterial Type Strains, Phase II (KMG-II): from individual species to whole genera.</title>
        <authorList>
            <person name="Goeker M."/>
        </authorList>
    </citation>
    <scope>NUCLEOTIDE SEQUENCE [LARGE SCALE GENOMIC DNA]</scope>
    <source>
        <strain evidence="1 2">DSM 18435</strain>
    </source>
</reference>